<accession>A0A564YBJ8</accession>
<proteinExistence type="predicted"/>
<organism evidence="1 2">
    <name type="scientific">Hymenolepis diminuta</name>
    <name type="common">Rat tapeworm</name>
    <dbReference type="NCBI Taxonomy" id="6216"/>
    <lineage>
        <taxon>Eukaryota</taxon>
        <taxon>Metazoa</taxon>
        <taxon>Spiralia</taxon>
        <taxon>Lophotrochozoa</taxon>
        <taxon>Platyhelminthes</taxon>
        <taxon>Cestoda</taxon>
        <taxon>Eucestoda</taxon>
        <taxon>Cyclophyllidea</taxon>
        <taxon>Hymenolepididae</taxon>
        <taxon>Hymenolepis</taxon>
    </lineage>
</organism>
<evidence type="ECO:0000313" key="1">
    <source>
        <dbReference type="EMBL" id="VUZ44655.1"/>
    </source>
</evidence>
<gene>
    <name evidence="1" type="ORF">WMSIL1_LOCUS4868</name>
</gene>
<dbReference type="AlphaFoldDB" id="A0A564YBJ8"/>
<keyword evidence="2" id="KW-1185">Reference proteome</keyword>
<protein>
    <submittedName>
        <fullName evidence="1">Uncharacterized protein</fullName>
    </submittedName>
</protein>
<feature type="non-terminal residue" evidence="1">
    <location>
        <position position="270"/>
    </location>
</feature>
<reference evidence="1 2" key="1">
    <citation type="submission" date="2019-07" db="EMBL/GenBank/DDBJ databases">
        <authorList>
            <person name="Jastrzebski P J."/>
            <person name="Paukszto L."/>
            <person name="Jastrzebski P J."/>
        </authorList>
    </citation>
    <scope>NUCLEOTIDE SEQUENCE [LARGE SCALE GENOMIC DNA]</scope>
    <source>
        <strain evidence="1 2">WMS-il1</strain>
    </source>
</reference>
<evidence type="ECO:0000313" key="2">
    <source>
        <dbReference type="Proteomes" id="UP000321570"/>
    </source>
</evidence>
<dbReference type="Proteomes" id="UP000321570">
    <property type="component" value="Unassembled WGS sequence"/>
</dbReference>
<sequence>MKWLKISEQKVSESIKIIEDQEQGEGESVWGRQIQEMKAIEAVIPSKKSELKSVEDELLHSSVQLSETTLTNAFNKLNIFEARLKSHLGFMSDIQGWADDFNRTANDLESWLRQYERRPSQMDTEQGSNMLEHCRSILHEMVIRVTSRPRQRCLTRRLTDTSQILVDLSARKSTAATLVCGIVRQYQSLEEKFESMTKSRIPAKMSDKQATDWQYFCHLLRQIQVYLDENSANIHGLLPTRDFDDASNKLGFAKSTLGRLEDFSTQLSTA</sequence>
<dbReference type="EMBL" id="CABIJS010000144">
    <property type="protein sequence ID" value="VUZ44655.1"/>
    <property type="molecule type" value="Genomic_DNA"/>
</dbReference>
<name>A0A564YBJ8_HYMDI</name>